<dbReference type="GO" id="GO:0005634">
    <property type="term" value="C:nucleus"/>
    <property type="evidence" value="ECO:0007669"/>
    <property type="project" value="TreeGrafter"/>
</dbReference>
<evidence type="ECO:0000259" key="1">
    <source>
        <dbReference type="Pfam" id="PF03184"/>
    </source>
</evidence>
<accession>A0AAU9TY40</accession>
<dbReference type="InterPro" id="IPR050863">
    <property type="entry name" value="CenT-Element_Derived"/>
</dbReference>
<dbReference type="InterPro" id="IPR004875">
    <property type="entry name" value="DDE_SF_endonuclease_dom"/>
</dbReference>
<proteinExistence type="predicted"/>
<sequence length="211" mass="23837">MIGRKTTLPSEVEMNLASCLHIMETYGFELTRAEVLDMVGEYIKQNNIPSSFKNGVPGKDWLVSFSKRHHLSIKKPQAVEYAQKTIKELNLQDKPHAIWNLDETSFSKDPSKTKIVGVKDYAATRVIATPGKDNITVLLGASAAGQKTPPLIIFKGKNVWDEWTSPDAYPGTTYAATKNGWMESEVFEAFFIMRLIVNFIKTKIPFDFDRF</sequence>
<keyword evidence="3" id="KW-1185">Reference proteome</keyword>
<dbReference type="Pfam" id="PF03184">
    <property type="entry name" value="DDE_1"/>
    <property type="match status" value="1"/>
</dbReference>
<feature type="domain" description="DDE-1" evidence="1">
    <location>
        <begin position="132"/>
        <end position="191"/>
    </location>
</feature>
<protein>
    <recommendedName>
        <fullName evidence="1">DDE-1 domain-containing protein</fullName>
    </recommendedName>
</protein>
<evidence type="ECO:0000313" key="3">
    <source>
        <dbReference type="Proteomes" id="UP001153954"/>
    </source>
</evidence>
<dbReference type="EMBL" id="CAKOGL010000010">
    <property type="protein sequence ID" value="CAH2090782.1"/>
    <property type="molecule type" value="Genomic_DNA"/>
</dbReference>
<organism evidence="2 3">
    <name type="scientific">Euphydryas editha</name>
    <name type="common">Edith's checkerspot</name>
    <dbReference type="NCBI Taxonomy" id="104508"/>
    <lineage>
        <taxon>Eukaryota</taxon>
        <taxon>Metazoa</taxon>
        <taxon>Ecdysozoa</taxon>
        <taxon>Arthropoda</taxon>
        <taxon>Hexapoda</taxon>
        <taxon>Insecta</taxon>
        <taxon>Pterygota</taxon>
        <taxon>Neoptera</taxon>
        <taxon>Endopterygota</taxon>
        <taxon>Lepidoptera</taxon>
        <taxon>Glossata</taxon>
        <taxon>Ditrysia</taxon>
        <taxon>Papilionoidea</taxon>
        <taxon>Nymphalidae</taxon>
        <taxon>Nymphalinae</taxon>
        <taxon>Euphydryas</taxon>
    </lineage>
</organism>
<gene>
    <name evidence="2" type="ORF">EEDITHA_LOCUS6707</name>
</gene>
<dbReference type="PANTHER" id="PTHR19303:SF74">
    <property type="entry name" value="POGO TRANSPOSABLE ELEMENT WITH KRAB DOMAIN"/>
    <property type="match status" value="1"/>
</dbReference>
<dbReference type="GO" id="GO:0003677">
    <property type="term" value="F:DNA binding"/>
    <property type="evidence" value="ECO:0007669"/>
    <property type="project" value="TreeGrafter"/>
</dbReference>
<reference evidence="2" key="1">
    <citation type="submission" date="2022-03" db="EMBL/GenBank/DDBJ databases">
        <authorList>
            <person name="Tunstrom K."/>
        </authorList>
    </citation>
    <scope>NUCLEOTIDE SEQUENCE</scope>
</reference>
<evidence type="ECO:0000313" key="2">
    <source>
        <dbReference type="EMBL" id="CAH2090782.1"/>
    </source>
</evidence>
<name>A0AAU9TY40_EUPED</name>
<dbReference type="Proteomes" id="UP001153954">
    <property type="component" value="Unassembled WGS sequence"/>
</dbReference>
<dbReference type="AlphaFoldDB" id="A0AAU9TY40"/>
<dbReference type="PANTHER" id="PTHR19303">
    <property type="entry name" value="TRANSPOSON"/>
    <property type="match status" value="1"/>
</dbReference>
<comment type="caution">
    <text evidence="2">The sequence shown here is derived from an EMBL/GenBank/DDBJ whole genome shotgun (WGS) entry which is preliminary data.</text>
</comment>